<evidence type="ECO:0000313" key="2">
    <source>
        <dbReference type="EMBL" id="CEM31707.1"/>
    </source>
</evidence>
<name>A0A0G4GNC9_9ALVE</name>
<feature type="region of interest" description="Disordered" evidence="1">
    <location>
        <begin position="94"/>
        <end position="209"/>
    </location>
</feature>
<sequence length="209" mass="24798">MMPTKLGDLARGAEWFGVQPFDSRGHIIRDSWMTSLWHQGRQTPLWLGWSPINFCFPPDYLERDRSFDFPCCWKQVRTPPDSWSAVKKNWQLKEGEKEARREEKMKGMGKEQDRQPRLKLLSAVKRAELKKEKKAKKAKSKDEKSLHPQWAHQLPLTRTLDLSHPEKQKEQWKQRERKEELRKDGASGDGRVGKGQNVNRRKREEKRNE</sequence>
<protein>
    <submittedName>
        <fullName evidence="2">Uncharacterized protein</fullName>
    </submittedName>
</protein>
<dbReference type="EMBL" id="CDMZ01001380">
    <property type="protein sequence ID" value="CEM31707.1"/>
    <property type="molecule type" value="Genomic_DNA"/>
</dbReference>
<dbReference type="AlphaFoldDB" id="A0A0G4GNC9"/>
<evidence type="ECO:0000256" key="1">
    <source>
        <dbReference type="SAM" id="MobiDB-lite"/>
    </source>
</evidence>
<feature type="compositionally biased region" description="Basic and acidic residues" evidence="1">
    <location>
        <begin position="94"/>
        <end position="116"/>
    </location>
</feature>
<dbReference type="VEuPathDB" id="CryptoDB:Cvel_4970"/>
<organism evidence="2">
    <name type="scientific">Chromera velia CCMP2878</name>
    <dbReference type="NCBI Taxonomy" id="1169474"/>
    <lineage>
        <taxon>Eukaryota</taxon>
        <taxon>Sar</taxon>
        <taxon>Alveolata</taxon>
        <taxon>Colpodellida</taxon>
        <taxon>Chromeraceae</taxon>
        <taxon>Chromera</taxon>
    </lineage>
</organism>
<proteinExistence type="predicted"/>
<reference evidence="2" key="1">
    <citation type="submission" date="2014-11" db="EMBL/GenBank/DDBJ databases">
        <authorList>
            <person name="Otto D Thomas"/>
            <person name="Naeem Raeece"/>
        </authorList>
    </citation>
    <scope>NUCLEOTIDE SEQUENCE</scope>
</reference>
<feature type="compositionally biased region" description="Basic residues" evidence="1">
    <location>
        <begin position="199"/>
        <end position="209"/>
    </location>
</feature>
<gene>
    <name evidence="2" type="ORF">Cvel_4970</name>
</gene>
<accession>A0A0G4GNC9</accession>
<feature type="compositionally biased region" description="Basic and acidic residues" evidence="1">
    <location>
        <begin position="161"/>
        <end position="186"/>
    </location>
</feature>